<evidence type="ECO:0000256" key="4">
    <source>
        <dbReference type="ARBA" id="ARBA00022525"/>
    </source>
</evidence>
<keyword evidence="6 11" id="KW-0732">Signal</keyword>
<evidence type="ECO:0000256" key="6">
    <source>
        <dbReference type="ARBA" id="ARBA00022729"/>
    </source>
</evidence>
<sequence length="330" mass="32892">MHHSFAVAIILAAPFVAAQSLSSIPSCALPAVEAGIQKTGCDLSNTTCICGATTLAETVQQQISTVCSAADQETTINTAQQYCSLAGVPLALPSSPSPSPSPSNLPVSPRDSINEVSLLPLASIPIASSSSSSIPSPMPKPSSSAPPTNPSLLSSTPSSTLATCPPPTTVTFYTTTTLSEFSVLDSASMSPSPIPSAASPSPLPVSTFPSLIPSAASPLLAAISPSLSAAASSTPSPSPSPLTLTSTILTVSSTSTLTLYSTVSTTPAPYALPNTTTSLSLSSSGMNTTNTTNTTTTMPFTGAAAKGGRMHVGWATFAVMGVGGVGVLFL</sequence>
<protein>
    <recommendedName>
        <fullName evidence="12">CFEM domain-containing protein</fullName>
    </recommendedName>
</protein>
<feature type="disulfide bond" evidence="9">
    <location>
        <begin position="50"/>
        <end position="83"/>
    </location>
</feature>
<dbReference type="PROSITE" id="PS52012">
    <property type="entry name" value="CFEM"/>
    <property type="match status" value="1"/>
</dbReference>
<evidence type="ECO:0000256" key="3">
    <source>
        <dbReference type="ARBA" id="ARBA00010031"/>
    </source>
</evidence>
<feature type="signal peptide" evidence="11">
    <location>
        <begin position="1"/>
        <end position="18"/>
    </location>
</feature>
<keyword evidence="7 9" id="KW-1015">Disulfide bond</keyword>
<evidence type="ECO:0000313" key="13">
    <source>
        <dbReference type="EMBL" id="KAK0513364.1"/>
    </source>
</evidence>
<evidence type="ECO:0000256" key="11">
    <source>
        <dbReference type="SAM" id="SignalP"/>
    </source>
</evidence>
<keyword evidence="14" id="KW-1185">Reference proteome</keyword>
<dbReference type="EMBL" id="JAFEKC020000008">
    <property type="protein sequence ID" value="KAK0513364.1"/>
    <property type="molecule type" value="Genomic_DNA"/>
</dbReference>
<evidence type="ECO:0000259" key="12">
    <source>
        <dbReference type="PROSITE" id="PS52012"/>
    </source>
</evidence>
<name>A0AA39R489_9LECA</name>
<evidence type="ECO:0000256" key="9">
    <source>
        <dbReference type="PROSITE-ProRule" id="PRU01356"/>
    </source>
</evidence>
<accession>A0AA39R489</accession>
<reference evidence="13" key="1">
    <citation type="submission" date="2023-03" db="EMBL/GenBank/DDBJ databases">
        <title>Complete genome of Cladonia borealis.</title>
        <authorList>
            <person name="Park H."/>
        </authorList>
    </citation>
    <scope>NUCLEOTIDE SEQUENCE</scope>
    <source>
        <strain evidence="13">ANT050790</strain>
    </source>
</reference>
<comment type="caution">
    <text evidence="13">The sequence shown here is derived from an EMBL/GenBank/DDBJ whole genome shotgun (WGS) entry which is preliminary data.</text>
</comment>
<keyword evidence="8" id="KW-0449">Lipoprotein</keyword>
<proteinExistence type="inferred from homology"/>
<dbReference type="GO" id="GO:0005576">
    <property type="term" value="C:extracellular region"/>
    <property type="evidence" value="ECO:0007669"/>
    <property type="project" value="UniProtKB-SubCell"/>
</dbReference>
<keyword evidence="5" id="KW-0472">Membrane</keyword>
<dbReference type="GO" id="GO:0098552">
    <property type="term" value="C:side of membrane"/>
    <property type="evidence" value="ECO:0007669"/>
    <property type="project" value="UniProtKB-KW"/>
</dbReference>
<gene>
    <name evidence="13" type="ORF">JMJ35_004350</name>
</gene>
<dbReference type="InterPro" id="IPR008427">
    <property type="entry name" value="Extracellular_membr_CFEM_dom"/>
</dbReference>
<feature type="disulfide bond" evidence="9">
    <location>
        <begin position="27"/>
        <end position="67"/>
    </location>
</feature>
<evidence type="ECO:0000313" key="14">
    <source>
        <dbReference type="Proteomes" id="UP001166286"/>
    </source>
</evidence>
<dbReference type="Proteomes" id="UP001166286">
    <property type="component" value="Unassembled WGS sequence"/>
</dbReference>
<comment type="similarity">
    <text evidence="3">Belongs to the RBT5 family.</text>
</comment>
<feature type="disulfide bond" evidence="9">
    <location>
        <begin position="41"/>
        <end position="48"/>
    </location>
</feature>
<evidence type="ECO:0000256" key="5">
    <source>
        <dbReference type="ARBA" id="ARBA00022622"/>
    </source>
</evidence>
<evidence type="ECO:0000256" key="2">
    <source>
        <dbReference type="ARBA" id="ARBA00004613"/>
    </source>
</evidence>
<organism evidence="13 14">
    <name type="scientific">Cladonia borealis</name>
    <dbReference type="NCBI Taxonomy" id="184061"/>
    <lineage>
        <taxon>Eukaryota</taxon>
        <taxon>Fungi</taxon>
        <taxon>Dikarya</taxon>
        <taxon>Ascomycota</taxon>
        <taxon>Pezizomycotina</taxon>
        <taxon>Lecanoromycetes</taxon>
        <taxon>OSLEUM clade</taxon>
        <taxon>Lecanoromycetidae</taxon>
        <taxon>Lecanorales</taxon>
        <taxon>Lecanorineae</taxon>
        <taxon>Cladoniaceae</taxon>
        <taxon>Cladonia</taxon>
    </lineage>
</organism>
<keyword evidence="4" id="KW-0964">Secreted</keyword>
<feature type="domain" description="CFEM" evidence="12">
    <location>
        <begin position="1"/>
        <end position="112"/>
    </location>
</feature>
<comment type="caution">
    <text evidence="9">Lacks conserved residue(s) required for the propagation of feature annotation.</text>
</comment>
<evidence type="ECO:0000256" key="1">
    <source>
        <dbReference type="ARBA" id="ARBA00004589"/>
    </source>
</evidence>
<keyword evidence="5" id="KW-0325">Glycoprotein</keyword>
<dbReference type="SMART" id="SM00747">
    <property type="entry name" value="CFEM"/>
    <property type="match status" value="1"/>
</dbReference>
<evidence type="ECO:0000256" key="10">
    <source>
        <dbReference type="SAM" id="MobiDB-lite"/>
    </source>
</evidence>
<dbReference type="Pfam" id="PF05730">
    <property type="entry name" value="CFEM"/>
    <property type="match status" value="1"/>
</dbReference>
<keyword evidence="5" id="KW-0336">GPI-anchor</keyword>
<evidence type="ECO:0000256" key="8">
    <source>
        <dbReference type="ARBA" id="ARBA00023288"/>
    </source>
</evidence>
<evidence type="ECO:0000256" key="7">
    <source>
        <dbReference type="ARBA" id="ARBA00023157"/>
    </source>
</evidence>
<dbReference type="AlphaFoldDB" id="A0AA39R489"/>
<feature type="chain" id="PRO_5041343773" description="CFEM domain-containing protein" evidence="11">
    <location>
        <begin position="19"/>
        <end position="330"/>
    </location>
</feature>
<comment type="subcellular location">
    <subcellularLocation>
        <location evidence="1">Membrane</location>
        <topology evidence="1">Lipid-anchor</topology>
        <topology evidence="1">GPI-anchor</topology>
    </subcellularLocation>
    <subcellularLocation>
        <location evidence="2">Secreted</location>
    </subcellularLocation>
</comment>
<feature type="region of interest" description="Disordered" evidence="10">
    <location>
        <begin position="130"/>
        <end position="165"/>
    </location>
</feature>